<dbReference type="SUPFAM" id="SSF51338">
    <property type="entry name" value="Composite domain of metallo-dependent hydrolases"/>
    <property type="match status" value="2"/>
</dbReference>
<dbReference type="InterPro" id="IPR011059">
    <property type="entry name" value="Metal-dep_hydrolase_composite"/>
</dbReference>
<evidence type="ECO:0000313" key="4">
    <source>
        <dbReference type="Proteomes" id="UP000632774"/>
    </source>
</evidence>
<accession>A0ABR9XEE8</accession>
<proteinExistence type="predicted"/>
<dbReference type="Gene3D" id="2.30.40.10">
    <property type="entry name" value="Urease, subunit C, domain 1"/>
    <property type="match status" value="1"/>
</dbReference>
<evidence type="ECO:0000313" key="3">
    <source>
        <dbReference type="EMBL" id="MBE9665641.1"/>
    </source>
</evidence>
<gene>
    <name evidence="3" type="ORF">IRJ18_04655</name>
</gene>
<dbReference type="Proteomes" id="UP000632774">
    <property type="component" value="Unassembled WGS sequence"/>
</dbReference>
<protein>
    <submittedName>
        <fullName evidence="3">Amidohydrolase family protein</fullName>
    </submittedName>
</protein>
<comment type="caution">
    <text evidence="3">The sequence shown here is derived from an EMBL/GenBank/DDBJ whole genome shotgun (WGS) entry which is preliminary data.</text>
</comment>
<dbReference type="InterPro" id="IPR006680">
    <property type="entry name" value="Amidohydro-rel"/>
</dbReference>
<feature type="signal peptide" evidence="1">
    <location>
        <begin position="1"/>
        <end position="19"/>
    </location>
</feature>
<keyword evidence="1" id="KW-0732">Signal</keyword>
<keyword evidence="4" id="KW-1185">Reference proteome</keyword>
<dbReference type="SUPFAM" id="SSF51556">
    <property type="entry name" value="Metallo-dependent hydrolases"/>
    <property type="match status" value="1"/>
</dbReference>
<dbReference type="RefSeq" id="WP_194105035.1">
    <property type="nucleotide sequence ID" value="NZ_JADFFM010000001.1"/>
</dbReference>
<dbReference type="PANTHER" id="PTHR43135:SF3">
    <property type="entry name" value="ALPHA-D-RIBOSE 1-METHYLPHOSPHONATE 5-TRIPHOSPHATE DIPHOSPHATASE"/>
    <property type="match status" value="1"/>
</dbReference>
<dbReference type="EMBL" id="JADFFM010000001">
    <property type="protein sequence ID" value="MBE9665641.1"/>
    <property type="molecule type" value="Genomic_DNA"/>
</dbReference>
<feature type="chain" id="PRO_5046423755" evidence="1">
    <location>
        <begin position="20"/>
        <end position="432"/>
    </location>
</feature>
<dbReference type="Gene3D" id="3.20.20.140">
    <property type="entry name" value="Metal-dependent hydrolases"/>
    <property type="match status" value="1"/>
</dbReference>
<feature type="domain" description="Amidohydrolase-related" evidence="2">
    <location>
        <begin position="79"/>
        <end position="428"/>
    </location>
</feature>
<reference evidence="3 4" key="1">
    <citation type="submission" date="2020-10" db="EMBL/GenBank/DDBJ databases">
        <title>Mucilaginibacter mali sp. nov., isolated from rhizosphere soil of apple orchard.</title>
        <authorList>
            <person name="Lee J.-S."/>
            <person name="Kim H.S."/>
            <person name="Kim J.-S."/>
        </authorList>
    </citation>
    <scope>NUCLEOTIDE SEQUENCE [LARGE SCALE GENOMIC DNA]</scope>
    <source>
        <strain evidence="3 4">KCTC 23157</strain>
    </source>
</reference>
<name>A0ABR9XEE8_9SPHI</name>
<organism evidence="3 4">
    <name type="scientific">Mucilaginibacter boryungensis</name>
    <dbReference type="NCBI Taxonomy" id="768480"/>
    <lineage>
        <taxon>Bacteria</taxon>
        <taxon>Pseudomonadati</taxon>
        <taxon>Bacteroidota</taxon>
        <taxon>Sphingobacteriia</taxon>
        <taxon>Sphingobacteriales</taxon>
        <taxon>Sphingobacteriaceae</taxon>
        <taxon>Mucilaginibacter</taxon>
    </lineage>
</organism>
<evidence type="ECO:0000256" key="1">
    <source>
        <dbReference type="SAM" id="SignalP"/>
    </source>
</evidence>
<sequence>MIKKTLLIAALTVPFMALAQQGKLWLIKTGKLFDSETAQFKPSMDILVKNGRIEDVKPDVLVTAAEKKQYALIDLTKYTVLPGLIDVHTHLLYKETLENTVDLVRHLTMEGDVYRALYGAARAKGYLEAGITSVQDLGNSGQYADMALRQAIGEGLLPGPRMNCSGPGLAAAGAQMPGVNFQSQRIIDGEYRIVSGVDDAVQAVREHVNQGVNVIKLYADNAPNKTMLSIEEMRAVVNEAHRYKIRVTAHATFDLSIHNAVIAGVDCIEHGYSVSDSTLQLMAKKHVMLVPTDGDRYGLASLLKSPTGDTTGVGARIALIQRRKTDRLQRAIKAGVTIAYGSDDYADTKMSYGEPSKRNLIGLYEKGVPIPQVLQIATLNSAKELNRGNQIGILKKGYLADIIAVDNNVDKDISAVLKVPFVMKNGEVYVNK</sequence>
<dbReference type="InterPro" id="IPR032466">
    <property type="entry name" value="Metal_Hydrolase"/>
</dbReference>
<evidence type="ECO:0000259" key="2">
    <source>
        <dbReference type="Pfam" id="PF01979"/>
    </source>
</evidence>
<dbReference type="PANTHER" id="PTHR43135">
    <property type="entry name" value="ALPHA-D-RIBOSE 1-METHYLPHOSPHONATE 5-TRIPHOSPHATE DIPHOSPHATASE"/>
    <property type="match status" value="1"/>
</dbReference>
<dbReference type="Pfam" id="PF01979">
    <property type="entry name" value="Amidohydro_1"/>
    <property type="match status" value="1"/>
</dbReference>
<dbReference type="InterPro" id="IPR051781">
    <property type="entry name" value="Metallo-dep_Hydrolase"/>
</dbReference>